<dbReference type="PROSITE" id="PS50234">
    <property type="entry name" value="VWFA"/>
    <property type="match status" value="1"/>
</dbReference>
<evidence type="ECO:0000259" key="1">
    <source>
        <dbReference type="PROSITE" id="PS50234"/>
    </source>
</evidence>
<feature type="domain" description="VWFA" evidence="1">
    <location>
        <begin position="1"/>
        <end position="99"/>
    </location>
</feature>
<organism evidence="2 3">
    <name type="scientific">Peribacillus frigoritolerans</name>
    <dbReference type="NCBI Taxonomy" id="450367"/>
    <lineage>
        <taxon>Bacteria</taxon>
        <taxon>Bacillati</taxon>
        <taxon>Bacillota</taxon>
        <taxon>Bacilli</taxon>
        <taxon>Bacillales</taxon>
        <taxon>Bacillaceae</taxon>
        <taxon>Peribacillus</taxon>
    </lineage>
</organism>
<proteinExistence type="predicted"/>
<evidence type="ECO:0000313" key="2">
    <source>
        <dbReference type="EMBL" id="MDP1453863.1"/>
    </source>
</evidence>
<dbReference type="InterPro" id="IPR036465">
    <property type="entry name" value="vWFA_dom_sf"/>
</dbReference>
<name>A0AA90P5B2_9BACI</name>
<dbReference type="CDD" id="cd00198">
    <property type="entry name" value="vWFA"/>
    <property type="match status" value="1"/>
</dbReference>
<dbReference type="EMBL" id="JAUUTW010000033">
    <property type="protein sequence ID" value="MDP1453863.1"/>
    <property type="molecule type" value="Genomic_DNA"/>
</dbReference>
<protein>
    <submittedName>
        <fullName evidence="2">VWA domain-containing protein</fullName>
    </submittedName>
</protein>
<evidence type="ECO:0000313" key="3">
    <source>
        <dbReference type="Proteomes" id="UP001178275"/>
    </source>
</evidence>
<dbReference type="AlphaFoldDB" id="A0AA90P5B2"/>
<accession>A0AA90P5B2</accession>
<dbReference type="Gene3D" id="3.40.50.410">
    <property type="entry name" value="von Willebrand factor, type A domain"/>
    <property type="match status" value="1"/>
</dbReference>
<dbReference type="InterPro" id="IPR002035">
    <property type="entry name" value="VWF_A"/>
</dbReference>
<dbReference type="SUPFAM" id="SSF53300">
    <property type="entry name" value="vWA-like"/>
    <property type="match status" value="2"/>
</dbReference>
<reference evidence="2" key="1">
    <citation type="submission" date="2023-07" db="EMBL/GenBank/DDBJ databases">
        <title>Murine gut Bacillus species.</title>
        <authorList>
            <person name="Gutman E."/>
            <person name="Hashuel R."/>
            <person name="Litvak Y."/>
        </authorList>
    </citation>
    <scope>NUCLEOTIDE SEQUENCE</scope>
    <source>
        <strain evidence="2">RU293</strain>
    </source>
</reference>
<sequence length="253" mass="27887">MDRKGEQNMKAGTLRQILLITDGCSNHGEEPSAMAELAREQGITINVIGVMENDVIDEKGLKEIEKIAGSGGGVSQIVYAQQLSQTVQMVTQKAMTQTIQGVINRELQQILGDSKTMEDLPPDKRGEVMEVVDELGETSKLEVLILVDTSASMKHKLPTVKDSLLDLSLSMNARMGDSRFSVFVFPGKRNDVEKLLDWTPNLEALTATFPKLSTGGLTPTGPAIREALTYFNKKRSLRGLLSHDDEQYFEESM</sequence>
<dbReference type="Pfam" id="PF13519">
    <property type="entry name" value="VWA_2"/>
    <property type="match status" value="1"/>
</dbReference>
<gene>
    <name evidence="2" type="ORF">Q8G36_23225</name>
</gene>
<dbReference type="Pfam" id="PF00092">
    <property type="entry name" value="VWA"/>
    <property type="match status" value="1"/>
</dbReference>
<comment type="caution">
    <text evidence="2">The sequence shown here is derived from an EMBL/GenBank/DDBJ whole genome shotgun (WGS) entry which is preliminary data.</text>
</comment>
<dbReference type="Proteomes" id="UP001178275">
    <property type="component" value="Unassembled WGS sequence"/>
</dbReference>